<dbReference type="PANTHER" id="PTHR24186">
    <property type="entry name" value="PROTEIN PHOSPHATASE 1 REGULATORY SUBUNIT"/>
    <property type="match status" value="1"/>
</dbReference>
<keyword evidence="4 8" id="KW-1133">Transmembrane helix</keyword>
<feature type="repeat" description="ANK" evidence="7">
    <location>
        <begin position="289"/>
        <end position="311"/>
    </location>
</feature>
<dbReference type="PROSITE" id="PS50088">
    <property type="entry name" value="ANK_REPEAT"/>
    <property type="match status" value="3"/>
</dbReference>
<organism evidence="10 11">
    <name type="scientific">Eragrostis curvula</name>
    <name type="common">weeping love grass</name>
    <dbReference type="NCBI Taxonomy" id="38414"/>
    <lineage>
        <taxon>Eukaryota</taxon>
        <taxon>Viridiplantae</taxon>
        <taxon>Streptophyta</taxon>
        <taxon>Embryophyta</taxon>
        <taxon>Tracheophyta</taxon>
        <taxon>Spermatophyta</taxon>
        <taxon>Magnoliopsida</taxon>
        <taxon>Liliopsida</taxon>
        <taxon>Poales</taxon>
        <taxon>Poaceae</taxon>
        <taxon>PACMAD clade</taxon>
        <taxon>Chloridoideae</taxon>
        <taxon>Eragrostideae</taxon>
        <taxon>Eragrostidinae</taxon>
        <taxon>Eragrostis</taxon>
    </lineage>
</organism>
<feature type="non-terminal residue" evidence="10">
    <location>
        <position position="1"/>
    </location>
</feature>
<evidence type="ECO:0000256" key="1">
    <source>
        <dbReference type="ARBA" id="ARBA00004141"/>
    </source>
</evidence>
<feature type="transmembrane region" description="Helical" evidence="8">
    <location>
        <begin position="611"/>
        <end position="632"/>
    </location>
</feature>
<keyword evidence="11" id="KW-1185">Reference proteome</keyword>
<keyword evidence="2 8" id="KW-0812">Transmembrane</keyword>
<dbReference type="InterPro" id="IPR036770">
    <property type="entry name" value="Ankyrin_rpt-contain_sf"/>
</dbReference>
<gene>
    <name evidence="10" type="ORF">EJB05_28118</name>
</gene>
<comment type="subcellular location">
    <subcellularLocation>
        <location evidence="1">Membrane</location>
        <topology evidence="1">Multi-pass membrane protein</topology>
    </subcellularLocation>
</comment>
<dbReference type="GO" id="GO:0005886">
    <property type="term" value="C:plasma membrane"/>
    <property type="evidence" value="ECO:0007669"/>
    <property type="project" value="TreeGrafter"/>
</dbReference>
<dbReference type="Pfam" id="PF13962">
    <property type="entry name" value="PGG"/>
    <property type="match status" value="1"/>
</dbReference>
<dbReference type="InterPro" id="IPR026961">
    <property type="entry name" value="PGG_dom"/>
</dbReference>
<feature type="repeat" description="ANK" evidence="7">
    <location>
        <begin position="359"/>
        <end position="392"/>
    </location>
</feature>
<dbReference type="Gramene" id="TVU25615">
    <property type="protein sequence ID" value="TVU25615"/>
    <property type="gene ID" value="EJB05_28118"/>
</dbReference>
<keyword evidence="3" id="KW-0677">Repeat</keyword>
<evidence type="ECO:0000259" key="9">
    <source>
        <dbReference type="Pfam" id="PF13962"/>
    </source>
</evidence>
<feature type="repeat" description="ANK" evidence="7">
    <location>
        <begin position="155"/>
        <end position="187"/>
    </location>
</feature>
<accession>A0A5J9UQ38</accession>
<dbReference type="Gene3D" id="1.25.40.20">
    <property type="entry name" value="Ankyrin repeat-containing domain"/>
    <property type="match status" value="3"/>
</dbReference>
<feature type="transmembrane region" description="Helical" evidence="8">
    <location>
        <begin position="451"/>
        <end position="469"/>
    </location>
</feature>
<feature type="domain" description="PGG" evidence="9">
    <location>
        <begin position="443"/>
        <end position="547"/>
    </location>
</feature>
<feature type="transmembrane region" description="Helical" evidence="8">
    <location>
        <begin position="522"/>
        <end position="549"/>
    </location>
</feature>
<evidence type="ECO:0000256" key="8">
    <source>
        <dbReference type="SAM" id="Phobius"/>
    </source>
</evidence>
<dbReference type="AlphaFoldDB" id="A0A5J9UQ38"/>
<evidence type="ECO:0000256" key="2">
    <source>
        <dbReference type="ARBA" id="ARBA00022692"/>
    </source>
</evidence>
<protein>
    <recommendedName>
        <fullName evidence="9">PGG domain-containing protein</fullName>
    </recommendedName>
</protein>
<evidence type="ECO:0000313" key="10">
    <source>
        <dbReference type="EMBL" id="TVU25615.1"/>
    </source>
</evidence>
<keyword evidence="5 7" id="KW-0040">ANK repeat</keyword>
<dbReference type="Proteomes" id="UP000324897">
    <property type="component" value="Chromosome 2"/>
</dbReference>
<reference evidence="10 11" key="1">
    <citation type="journal article" date="2019" name="Sci. Rep.">
        <title>A high-quality genome of Eragrostis curvula grass provides insights into Poaceae evolution and supports new strategies to enhance forage quality.</title>
        <authorList>
            <person name="Carballo J."/>
            <person name="Santos B.A.C.M."/>
            <person name="Zappacosta D."/>
            <person name="Garbus I."/>
            <person name="Selva J.P."/>
            <person name="Gallo C.A."/>
            <person name="Diaz A."/>
            <person name="Albertini E."/>
            <person name="Caccamo M."/>
            <person name="Echenique V."/>
        </authorList>
    </citation>
    <scope>NUCLEOTIDE SEQUENCE [LARGE SCALE GENOMIC DNA]</scope>
    <source>
        <strain evidence="11">cv. Victoria</strain>
        <tissue evidence="10">Leaf</tissue>
    </source>
</reference>
<keyword evidence="6 8" id="KW-0472">Membrane</keyword>
<feature type="transmembrane region" description="Helical" evidence="8">
    <location>
        <begin position="561"/>
        <end position="590"/>
    </location>
</feature>
<evidence type="ECO:0000256" key="7">
    <source>
        <dbReference type="PROSITE-ProRule" id="PRU00023"/>
    </source>
</evidence>
<dbReference type="EMBL" id="RWGY01000013">
    <property type="protein sequence ID" value="TVU25615.1"/>
    <property type="molecule type" value="Genomic_DNA"/>
</dbReference>
<dbReference type="Pfam" id="PF12796">
    <property type="entry name" value="Ank_2"/>
    <property type="match status" value="2"/>
</dbReference>
<proteinExistence type="predicted"/>
<dbReference type="OrthoDB" id="1847170at2759"/>
<dbReference type="SUPFAM" id="SSF48403">
    <property type="entry name" value="Ankyrin repeat"/>
    <property type="match status" value="1"/>
</dbReference>
<comment type="caution">
    <text evidence="10">The sequence shown here is derived from an EMBL/GenBank/DDBJ whole genome shotgun (WGS) entry which is preliminary data.</text>
</comment>
<evidence type="ECO:0000256" key="3">
    <source>
        <dbReference type="ARBA" id="ARBA00022737"/>
    </source>
</evidence>
<evidence type="ECO:0000256" key="6">
    <source>
        <dbReference type="ARBA" id="ARBA00023136"/>
    </source>
</evidence>
<evidence type="ECO:0000256" key="4">
    <source>
        <dbReference type="ARBA" id="ARBA00022989"/>
    </source>
</evidence>
<evidence type="ECO:0000313" key="11">
    <source>
        <dbReference type="Proteomes" id="UP000324897"/>
    </source>
</evidence>
<dbReference type="PROSITE" id="PS50297">
    <property type="entry name" value="ANK_REP_REGION"/>
    <property type="match status" value="3"/>
</dbReference>
<evidence type="ECO:0000256" key="5">
    <source>
        <dbReference type="ARBA" id="ARBA00023043"/>
    </source>
</evidence>
<name>A0A5J9UQ38_9POAL</name>
<dbReference type="SMART" id="SM00248">
    <property type="entry name" value="ANK"/>
    <property type="match status" value="9"/>
</dbReference>
<feature type="transmembrane region" description="Helical" evidence="8">
    <location>
        <begin position="489"/>
        <end position="510"/>
    </location>
</feature>
<dbReference type="InterPro" id="IPR002110">
    <property type="entry name" value="Ankyrin_rpt"/>
</dbReference>
<sequence>MQVAWPCKLARREIPEGMFMCSDLYLAAFEGRTQEVTRLLTGSDGATEAAGNSQAFQATRANAIHPGECCSPIEVTADRSTLLHIAAGQGHCELIAELSSRDSTLLPSLNTELDTPLHCAARAGHAHAVEAIVRLAKDNVEEDRLRGVLGSRNESGDTALHLAARHGHGAAVETLVNLAPELASEVNDAGVSLLYLAVMTSSVRAVAAIIHYKDASAAGPDSQNALHAAVLQSAEIVSLLLRWRPALAVDLDNNNSSPLHFASSDGDCSIVKEILTYAPPNTAYLKDRKGISALHVASLMGNLPVVRLLLQFYPASSDIRDNYGRSFLHVAAMQGHSSIISHVIKNPVLEHLLNKQDREGNTALHLAVQAGEHKVISKLLSNRNVQAHIMNNAGLTPSDLIESSTGFFSMVRLVVKLYAYGAQFRPQRQDHIRKWIGQDIVKWRVATSKNLAIVSTLVATVAFSAAFNVPGSYGSDGKANLNGNRMYNAFLVLDTVAVTTAVVATILLVYGRASRSHSSWFGFIISMHFLWLSLLCMMLGFFTAIAATSDEKSMRTTLSKLIYFGVYVLMMLLTSLATPGSLTGVLRYLLGGFAGRQRHVKRRINRQYPFVFAYAFNMLLFIVINNIAMAAVETTGNLVHIIMTSLSDGYTPVFVSYNNLKEKWSMDELISMTVQDKDKIKNDMKDQVNEKLA</sequence>
<dbReference type="PANTHER" id="PTHR24186:SF41">
    <property type="entry name" value="PGG DOMAIN-CONTAINING PROTEIN"/>
    <property type="match status" value="1"/>
</dbReference>
<dbReference type="Pfam" id="PF00023">
    <property type="entry name" value="Ank"/>
    <property type="match status" value="2"/>
</dbReference>